<evidence type="ECO:0000313" key="1">
    <source>
        <dbReference type="EMBL" id="KRT54142.1"/>
    </source>
</evidence>
<dbReference type="Proteomes" id="UP000051276">
    <property type="component" value="Unassembled WGS sequence"/>
</dbReference>
<organism evidence="2 3">
    <name type="scientific">endosymbiont of Ridgeia piscesae</name>
    <dbReference type="NCBI Taxonomy" id="54398"/>
    <lineage>
        <taxon>Bacteria</taxon>
        <taxon>Pseudomonadati</taxon>
        <taxon>Pseudomonadota</taxon>
        <taxon>Gammaproteobacteria</taxon>
        <taxon>sulfur-oxidizing symbionts</taxon>
    </lineage>
</organism>
<accession>A0A0T5Z8I0</accession>
<gene>
    <name evidence="1" type="ORF">Ga0074115_10339</name>
    <name evidence="2" type="ORF">Ga0076813_15023</name>
</gene>
<comment type="caution">
    <text evidence="2">The sequence shown here is derived from an EMBL/GenBank/DDBJ whole genome shotgun (WGS) entry which is preliminary data.</text>
</comment>
<name>A0A0T5Z8I0_9GAMM</name>
<protein>
    <submittedName>
        <fullName evidence="2">Uncharacterized protein</fullName>
    </submittedName>
</protein>
<dbReference type="Proteomes" id="UP000051634">
    <property type="component" value="Unassembled WGS sequence"/>
</dbReference>
<proteinExistence type="predicted"/>
<evidence type="ECO:0000313" key="3">
    <source>
        <dbReference type="Proteomes" id="UP000051276"/>
    </source>
</evidence>
<evidence type="ECO:0000313" key="2">
    <source>
        <dbReference type="EMBL" id="KRT59207.1"/>
    </source>
</evidence>
<dbReference type="EMBL" id="LMXI01000192">
    <property type="protein sequence ID" value="KRT59207.1"/>
    <property type="molecule type" value="Genomic_DNA"/>
</dbReference>
<dbReference type="STRING" id="54398.Ga0074115_10339"/>
<reference evidence="3 4" key="1">
    <citation type="submission" date="2015-11" db="EMBL/GenBank/DDBJ databases">
        <title>The genome of Candidatus Endoriftia persephone in Ridgeia piscesae and population structure of the North Eastern Pacific vestimentiferan symbionts.</title>
        <authorList>
            <person name="Perez M."/>
            <person name="Juniper K.S."/>
        </authorList>
    </citation>
    <scope>NUCLEOTIDE SEQUENCE [LARGE SCALE GENOMIC DNA]</scope>
    <source>
        <strain evidence="2">Ind10</strain>
        <strain evidence="1">Ind11</strain>
    </source>
</reference>
<sequence>MQNRIEVEHFYCADSRLPGTFVAQSADGGMLVTFKRGTYACIPDRSGHVVRVTRFMLRRRRLLTQGVLSLRLNLEQ</sequence>
<dbReference type="EMBL" id="LDXT01000093">
    <property type="protein sequence ID" value="KRT54142.1"/>
    <property type="molecule type" value="Genomic_DNA"/>
</dbReference>
<evidence type="ECO:0000313" key="4">
    <source>
        <dbReference type="Proteomes" id="UP000051634"/>
    </source>
</evidence>
<dbReference type="AlphaFoldDB" id="A0A0T5Z8I0"/>
<keyword evidence="4" id="KW-1185">Reference proteome</keyword>